<protein>
    <recommendedName>
        <fullName evidence="4">Lipoprotein</fullName>
    </recommendedName>
</protein>
<evidence type="ECO:0000313" key="2">
    <source>
        <dbReference type="EMBL" id="SDY25876.1"/>
    </source>
</evidence>
<dbReference type="STRING" id="576131.SAMN05444486_1011015"/>
<organism evidence="2 3">
    <name type="scientific">Lentibacter algarum</name>
    <dbReference type="NCBI Taxonomy" id="576131"/>
    <lineage>
        <taxon>Bacteria</taxon>
        <taxon>Pseudomonadati</taxon>
        <taxon>Pseudomonadota</taxon>
        <taxon>Alphaproteobacteria</taxon>
        <taxon>Rhodobacterales</taxon>
        <taxon>Roseobacteraceae</taxon>
        <taxon>Lentibacter</taxon>
    </lineage>
</organism>
<keyword evidence="1" id="KW-0732">Signal</keyword>
<dbReference type="GeneID" id="78123799"/>
<reference evidence="2 3" key="1">
    <citation type="submission" date="2016-10" db="EMBL/GenBank/DDBJ databases">
        <authorList>
            <person name="de Groot N.N."/>
        </authorList>
    </citation>
    <scope>NUCLEOTIDE SEQUENCE [LARGE SCALE GENOMIC DNA]</scope>
    <source>
        <strain evidence="2 3">DSM 24677</strain>
    </source>
</reference>
<evidence type="ECO:0000256" key="1">
    <source>
        <dbReference type="SAM" id="SignalP"/>
    </source>
</evidence>
<evidence type="ECO:0008006" key="4">
    <source>
        <dbReference type="Google" id="ProtNLM"/>
    </source>
</evidence>
<feature type="signal peptide" evidence="1">
    <location>
        <begin position="1"/>
        <end position="24"/>
    </location>
</feature>
<keyword evidence="3" id="KW-1185">Reference proteome</keyword>
<gene>
    <name evidence="2" type="ORF">SAMN05444486_1011015</name>
</gene>
<proteinExistence type="predicted"/>
<evidence type="ECO:0000313" key="3">
    <source>
        <dbReference type="Proteomes" id="UP000199026"/>
    </source>
</evidence>
<name>A0A1H3IDU2_9RHOB</name>
<dbReference type="Proteomes" id="UP000199026">
    <property type="component" value="Unassembled WGS sequence"/>
</dbReference>
<accession>A0A1H3IDU2</accession>
<dbReference type="OrthoDB" id="7659281at2"/>
<sequence length="121" mass="12939">MRNRVAKISLCVLLGLSLAACERAKGVVSGQGGYAYEGYVFKGKLQRDSDDRANFSVTVRGASRGVQGALEAGRIAANRYCIAQYGNSDITWTGQSPDSDPETVELLDGGTLAMNGRCKTW</sequence>
<dbReference type="RefSeq" id="WP_089888338.1">
    <property type="nucleotide sequence ID" value="NZ_CALJFH010000011.1"/>
</dbReference>
<dbReference type="AlphaFoldDB" id="A0A1H3IDU2"/>
<feature type="chain" id="PRO_5011592802" description="Lipoprotein" evidence="1">
    <location>
        <begin position="25"/>
        <end position="121"/>
    </location>
</feature>
<dbReference type="EMBL" id="FNPR01000001">
    <property type="protein sequence ID" value="SDY25876.1"/>
    <property type="molecule type" value="Genomic_DNA"/>
</dbReference>
<dbReference type="PROSITE" id="PS51257">
    <property type="entry name" value="PROKAR_LIPOPROTEIN"/>
    <property type="match status" value="1"/>
</dbReference>